<protein>
    <submittedName>
        <fullName evidence="2">Uncharacterized protein</fullName>
    </submittedName>
</protein>
<organism evidence="2">
    <name type="scientific">Cuerna arida</name>
    <dbReference type="NCBI Taxonomy" id="1464854"/>
    <lineage>
        <taxon>Eukaryota</taxon>
        <taxon>Metazoa</taxon>
        <taxon>Ecdysozoa</taxon>
        <taxon>Arthropoda</taxon>
        <taxon>Hexapoda</taxon>
        <taxon>Insecta</taxon>
        <taxon>Pterygota</taxon>
        <taxon>Neoptera</taxon>
        <taxon>Paraneoptera</taxon>
        <taxon>Hemiptera</taxon>
        <taxon>Auchenorrhyncha</taxon>
        <taxon>Membracoidea</taxon>
        <taxon>Cicadellidae</taxon>
        <taxon>Cicadellinae</taxon>
        <taxon>Proconiini</taxon>
        <taxon>Cuerna</taxon>
    </lineage>
</organism>
<sequence length="119" mass="12536">ESDAPLSGVTKKSKSKTSKPNPSSKSFTEDPVISESSKTSSKGKSFSNSTVINSGLSLSQITAKSSKKAQSTVVEDNTFSNCFVDTGLTSDKSENESKDKQRKSATDNSTDTESDAPLS</sequence>
<proteinExistence type="predicted"/>
<feature type="region of interest" description="Disordered" evidence="1">
    <location>
        <begin position="1"/>
        <end position="119"/>
    </location>
</feature>
<reference evidence="2" key="1">
    <citation type="submission" date="2015-11" db="EMBL/GenBank/DDBJ databases">
        <title>De novo transcriptome assembly of four potential Pierce s Disease insect vectors from Arizona vineyards.</title>
        <authorList>
            <person name="Tassone E.E."/>
        </authorList>
    </citation>
    <scope>NUCLEOTIDE SEQUENCE</scope>
</reference>
<accession>A0A1B6F2W7</accession>
<feature type="compositionally biased region" description="Polar residues" evidence="1">
    <location>
        <begin position="50"/>
        <end position="90"/>
    </location>
</feature>
<dbReference type="EMBL" id="GECZ01025244">
    <property type="protein sequence ID" value="JAS44525.1"/>
    <property type="molecule type" value="Transcribed_RNA"/>
</dbReference>
<feature type="compositionally biased region" description="Basic and acidic residues" evidence="1">
    <location>
        <begin position="91"/>
        <end position="105"/>
    </location>
</feature>
<evidence type="ECO:0000313" key="2">
    <source>
        <dbReference type="EMBL" id="JAS44525.1"/>
    </source>
</evidence>
<evidence type="ECO:0000256" key="1">
    <source>
        <dbReference type="SAM" id="MobiDB-lite"/>
    </source>
</evidence>
<feature type="non-terminal residue" evidence="2">
    <location>
        <position position="119"/>
    </location>
</feature>
<dbReference type="AlphaFoldDB" id="A0A1B6F2W7"/>
<name>A0A1B6F2W7_9HEMI</name>
<feature type="compositionally biased region" description="Low complexity" evidence="1">
    <location>
        <begin position="34"/>
        <end position="49"/>
    </location>
</feature>
<feature type="non-terminal residue" evidence="2">
    <location>
        <position position="1"/>
    </location>
</feature>
<gene>
    <name evidence="2" type="ORF">g.44719</name>
</gene>
<feature type="compositionally biased region" description="Acidic residues" evidence="1">
    <location>
        <begin position="110"/>
        <end position="119"/>
    </location>
</feature>